<evidence type="ECO:0000259" key="2">
    <source>
        <dbReference type="Pfam" id="PF12416"/>
    </source>
</evidence>
<proteinExistence type="predicted"/>
<feature type="coiled-coil region" evidence="1">
    <location>
        <begin position="451"/>
        <end position="492"/>
    </location>
</feature>
<accession>A0A8J2WIZ8</accession>
<dbReference type="InterPro" id="IPR022136">
    <property type="entry name" value="DUF3668"/>
</dbReference>
<dbReference type="OrthoDB" id="6356235at2759"/>
<name>A0A8J2WIZ8_9CRUS</name>
<organism evidence="3 4">
    <name type="scientific">Daphnia galeata</name>
    <dbReference type="NCBI Taxonomy" id="27404"/>
    <lineage>
        <taxon>Eukaryota</taxon>
        <taxon>Metazoa</taxon>
        <taxon>Ecdysozoa</taxon>
        <taxon>Arthropoda</taxon>
        <taxon>Crustacea</taxon>
        <taxon>Branchiopoda</taxon>
        <taxon>Diplostraca</taxon>
        <taxon>Cladocera</taxon>
        <taxon>Anomopoda</taxon>
        <taxon>Daphniidae</taxon>
        <taxon>Daphnia</taxon>
    </lineage>
</organism>
<protein>
    <recommendedName>
        <fullName evidence="2">DUF3668 domain-containing protein</fullName>
    </recommendedName>
</protein>
<dbReference type="Proteomes" id="UP000789390">
    <property type="component" value="Unassembled WGS sequence"/>
</dbReference>
<gene>
    <name evidence="3" type="ORF">DGAL_LOCUS6251</name>
</gene>
<reference evidence="3" key="1">
    <citation type="submission" date="2021-11" db="EMBL/GenBank/DDBJ databases">
        <authorList>
            <person name="Schell T."/>
        </authorList>
    </citation>
    <scope>NUCLEOTIDE SEQUENCE</scope>
    <source>
        <strain evidence="3">M5</strain>
    </source>
</reference>
<evidence type="ECO:0000313" key="4">
    <source>
        <dbReference type="Proteomes" id="UP000789390"/>
    </source>
</evidence>
<keyword evidence="1" id="KW-0175">Coiled coil</keyword>
<evidence type="ECO:0000313" key="3">
    <source>
        <dbReference type="EMBL" id="CAH0103669.1"/>
    </source>
</evidence>
<evidence type="ECO:0000256" key="1">
    <source>
        <dbReference type="SAM" id="Coils"/>
    </source>
</evidence>
<comment type="caution">
    <text evidence="3">The sequence shown here is derived from an EMBL/GenBank/DDBJ whole genome shotgun (WGS) entry which is preliminary data.</text>
</comment>
<dbReference type="AlphaFoldDB" id="A0A8J2WIZ8"/>
<sequence length="559" mass="64381">MDFLIVRVIRGENFPSKEGELRLKVTWGEDESIMEPVCYSENVVINLEVAFLVSEVDERITNMENLSLFCTHVSSDGTQLDYNPIDLSFCEKSKSNGKWYKCVSSGSSSMVKQPSLFISIFGESNEETNSKVDLAINQRDELKLKLTQATTDAVKEKQLKPVLVNDEYFLIQDQSDTSEQVFFNMSVTISFAENLFYLFPSKSLWPSESIPFEFRFSLFGSPIRFQPFNCSRNLTEIGERATAKLKGSPKSVLNFLKQSMQTLSIILFCEDIPIAEAIIPIRERIEHCQLEHRILEKLHLEPINISGIFPMCSLLELNALNESFTTPQVGVVVTLSEAEPKSTTQPTNQTYTALSPSVHSSIASSEIVKTCSEKVMFSSKQNRRSQEKTRETEDLIYAAALELEVWKEEQKLLEKEKQERARSSYMELFNSEYRRQTAIKEAAFQRRVHGVEELEKQLENAIHNTRQTELELQQERELLSKQRTQLERQKSAVASEVERVTQSFTTKHKFELESERRRHTDIVTDLRRKLQIQQQKSSDDCKRISELEEELNSLKQAKK</sequence>
<dbReference type="EMBL" id="CAKKLH010000112">
    <property type="protein sequence ID" value="CAH0103669.1"/>
    <property type="molecule type" value="Genomic_DNA"/>
</dbReference>
<feature type="domain" description="DUF3668" evidence="2">
    <location>
        <begin position="159"/>
        <end position="336"/>
    </location>
</feature>
<dbReference type="Pfam" id="PF12416">
    <property type="entry name" value="DUF3668"/>
    <property type="match status" value="1"/>
</dbReference>
<keyword evidence="4" id="KW-1185">Reference proteome</keyword>